<organism evidence="2 3">
    <name type="scientific">Cardiocondyla obscurior</name>
    <dbReference type="NCBI Taxonomy" id="286306"/>
    <lineage>
        <taxon>Eukaryota</taxon>
        <taxon>Metazoa</taxon>
        <taxon>Ecdysozoa</taxon>
        <taxon>Arthropoda</taxon>
        <taxon>Hexapoda</taxon>
        <taxon>Insecta</taxon>
        <taxon>Pterygota</taxon>
        <taxon>Neoptera</taxon>
        <taxon>Endopterygota</taxon>
        <taxon>Hymenoptera</taxon>
        <taxon>Apocrita</taxon>
        <taxon>Aculeata</taxon>
        <taxon>Formicoidea</taxon>
        <taxon>Formicidae</taxon>
        <taxon>Myrmicinae</taxon>
        <taxon>Cardiocondyla</taxon>
    </lineage>
</organism>
<proteinExistence type="predicted"/>
<evidence type="ECO:0000313" key="3">
    <source>
        <dbReference type="Proteomes" id="UP001430953"/>
    </source>
</evidence>
<dbReference type="Proteomes" id="UP001430953">
    <property type="component" value="Unassembled WGS sequence"/>
</dbReference>
<protein>
    <submittedName>
        <fullName evidence="2">Uncharacterized protein</fullName>
    </submittedName>
</protein>
<keyword evidence="3" id="KW-1185">Reference proteome</keyword>
<dbReference type="EMBL" id="JADYXP020000002">
    <property type="protein sequence ID" value="KAL0130950.1"/>
    <property type="molecule type" value="Genomic_DNA"/>
</dbReference>
<keyword evidence="1" id="KW-0812">Transmembrane</keyword>
<feature type="transmembrane region" description="Helical" evidence="1">
    <location>
        <begin position="70"/>
        <end position="92"/>
    </location>
</feature>
<evidence type="ECO:0000313" key="2">
    <source>
        <dbReference type="EMBL" id="KAL0130950.1"/>
    </source>
</evidence>
<evidence type="ECO:0000256" key="1">
    <source>
        <dbReference type="SAM" id="Phobius"/>
    </source>
</evidence>
<comment type="caution">
    <text evidence="2">The sequence shown here is derived from an EMBL/GenBank/DDBJ whole genome shotgun (WGS) entry which is preliminary data.</text>
</comment>
<reference evidence="2 3" key="1">
    <citation type="submission" date="2023-03" db="EMBL/GenBank/DDBJ databases">
        <title>High recombination rates correlate with genetic variation in Cardiocondyla obscurior ants.</title>
        <authorList>
            <person name="Errbii M."/>
        </authorList>
    </citation>
    <scope>NUCLEOTIDE SEQUENCE [LARGE SCALE GENOMIC DNA]</scope>
    <source>
        <strain evidence="2">Alpha-2009</strain>
        <tissue evidence="2">Whole body</tissue>
    </source>
</reference>
<sequence length="128" mass="15158">MLYLKSCTVNLRSVSSHKRFTVFNAYARKILKSLDRYEQLLLRARLNWMFGCYVTRNWGGSHCTSQNNPLYLTALVYLFCFNVIRALIYYVYSTMFALLEYNRVPKPAVLLCNRPLLRKPALYYTFTL</sequence>
<dbReference type="AlphaFoldDB" id="A0AAW2GUG8"/>
<keyword evidence="1" id="KW-0472">Membrane</keyword>
<gene>
    <name evidence="2" type="ORF">PUN28_002499</name>
</gene>
<keyword evidence="1" id="KW-1133">Transmembrane helix</keyword>
<name>A0AAW2GUG8_9HYME</name>
<accession>A0AAW2GUG8</accession>